<dbReference type="Proteomes" id="UP000030104">
    <property type="component" value="Unassembled WGS sequence"/>
</dbReference>
<keyword evidence="1" id="KW-0812">Transmembrane</keyword>
<evidence type="ECO:0000313" key="3">
    <source>
        <dbReference type="Proteomes" id="UP000030104"/>
    </source>
</evidence>
<evidence type="ECO:0000256" key="1">
    <source>
        <dbReference type="SAM" id="Phobius"/>
    </source>
</evidence>
<evidence type="ECO:0008006" key="4">
    <source>
        <dbReference type="Google" id="ProtNLM"/>
    </source>
</evidence>
<feature type="transmembrane region" description="Helical" evidence="1">
    <location>
        <begin position="6"/>
        <end position="23"/>
    </location>
</feature>
<dbReference type="OrthoDB" id="5304511at2759"/>
<proteinExistence type="predicted"/>
<accession>A0A0A2L3S9</accession>
<dbReference type="EMBL" id="JQGA01000587">
    <property type="protein sequence ID" value="KGO74737.1"/>
    <property type="molecule type" value="Genomic_DNA"/>
</dbReference>
<sequence length="123" mass="13814">MFPYTSATILLFIVFPGTLHFLVRKKETQCGPTSNNKKERLNLRLQTLIDSLSIEILLTILECLSPLDLLSASTASPILYRTFATYKQHLLGHILRQAMPMPSVEERLGGLWVDTEALSKVKG</sequence>
<comment type="caution">
    <text evidence="2">The sequence shown here is derived from an EMBL/GenBank/DDBJ whole genome shotgun (WGS) entry which is preliminary data.</text>
</comment>
<keyword evidence="1" id="KW-1133">Transmembrane helix</keyword>
<dbReference type="AlphaFoldDB" id="A0A0A2L3S9"/>
<keyword evidence="1" id="KW-0472">Membrane</keyword>
<organism evidence="2 3">
    <name type="scientific">Penicillium italicum</name>
    <name type="common">Blue mold</name>
    <dbReference type="NCBI Taxonomy" id="40296"/>
    <lineage>
        <taxon>Eukaryota</taxon>
        <taxon>Fungi</taxon>
        <taxon>Dikarya</taxon>
        <taxon>Ascomycota</taxon>
        <taxon>Pezizomycotina</taxon>
        <taxon>Eurotiomycetes</taxon>
        <taxon>Eurotiomycetidae</taxon>
        <taxon>Eurotiales</taxon>
        <taxon>Aspergillaceae</taxon>
        <taxon>Penicillium</taxon>
    </lineage>
</organism>
<dbReference type="SUPFAM" id="SSF81383">
    <property type="entry name" value="F-box domain"/>
    <property type="match status" value="1"/>
</dbReference>
<dbReference type="HOGENOM" id="CLU_2016037_0_0_1"/>
<protein>
    <recommendedName>
        <fullName evidence="4">F-box domain-containing protein</fullName>
    </recommendedName>
</protein>
<dbReference type="InterPro" id="IPR036047">
    <property type="entry name" value="F-box-like_dom_sf"/>
</dbReference>
<gene>
    <name evidence="2" type="ORF">PITC_083460</name>
</gene>
<reference evidence="2 3" key="1">
    <citation type="journal article" date="2015" name="Mol. Plant Microbe Interact.">
        <title>Genome, transcriptome, and functional analyses of Penicillium expansum provide new insights into secondary metabolism and pathogenicity.</title>
        <authorList>
            <person name="Ballester A.R."/>
            <person name="Marcet-Houben M."/>
            <person name="Levin E."/>
            <person name="Sela N."/>
            <person name="Selma-Lazaro C."/>
            <person name="Carmona L."/>
            <person name="Wisniewski M."/>
            <person name="Droby S."/>
            <person name="Gonzalez-Candelas L."/>
            <person name="Gabaldon T."/>
        </authorList>
    </citation>
    <scope>NUCLEOTIDE SEQUENCE [LARGE SCALE GENOMIC DNA]</scope>
    <source>
        <strain evidence="2 3">PHI-1</strain>
    </source>
</reference>
<name>A0A0A2L3S9_PENIT</name>
<keyword evidence="3" id="KW-1185">Reference proteome</keyword>
<evidence type="ECO:0000313" key="2">
    <source>
        <dbReference type="EMBL" id="KGO74737.1"/>
    </source>
</evidence>